<evidence type="ECO:0000313" key="6">
    <source>
        <dbReference type="EMBL" id="QKQ23819.1"/>
    </source>
</evidence>
<name>A0A6N0HN88_9GAMM</name>
<dbReference type="InterPro" id="IPR001279">
    <property type="entry name" value="Metallo-B-lactamas"/>
</dbReference>
<sequence length="240" mass="26610">MDIGTFKEKTYTLEILYHIGALEDSIHFVFDHSTKTCAIVDPAWDAPLFIQRIHDKGYTLTDIWLTHWHFDHTNAVDEIVEATGAKITVGVNEVPYLQIDSLPETVENNDTVFIGNTPAKIINTPGHSAGGICYLLDGHIITGDTLFVYGAGHCSLSGGNINELFHSMQKLKRIDDDVMLHCGHDYGAKVNTTMGEQKQGNAFLLLDNEADFVNYVNGMQQGKIPYPEDALTQAEIKAML</sequence>
<dbReference type="Proteomes" id="UP000509429">
    <property type="component" value="Chromosome"/>
</dbReference>
<dbReference type="InterPro" id="IPR036866">
    <property type="entry name" value="RibonucZ/Hydroxyglut_hydro"/>
</dbReference>
<reference evidence="6 7" key="1">
    <citation type="submission" date="2020-05" db="EMBL/GenBank/DDBJ databases">
        <title>Horizontal transmission and recombination maintain forever young bacterial symbiont genomes.</title>
        <authorList>
            <person name="Russell S.L."/>
            <person name="Pepper-Tunick E."/>
            <person name="Svedberg J."/>
            <person name="Byrne A."/>
            <person name="Ruelas Castillo J."/>
            <person name="Vollmers C."/>
            <person name="Beinart R.A."/>
            <person name="Corbett-Detig R."/>
        </authorList>
    </citation>
    <scope>NUCLEOTIDE SEQUENCE [LARGE SCALE GENOMIC DNA]</scope>
    <source>
        <strain evidence="6">JDF_Ridge</strain>
    </source>
</reference>
<proteinExistence type="predicted"/>
<evidence type="ECO:0000256" key="1">
    <source>
        <dbReference type="ARBA" id="ARBA00001947"/>
    </source>
</evidence>
<dbReference type="AlphaFoldDB" id="A0A6N0HN88"/>
<dbReference type="SMART" id="SM00849">
    <property type="entry name" value="Lactamase_B"/>
    <property type="match status" value="1"/>
</dbReference>
<accession>A0A6N0HN88</accession>
<dbReference type="Pfam" id="PF00753">
    <property type="entry name" value="Lactamase_B"/>
    <property type="match status" value="1"/>
</dbReference>
<dbReference type="GO" id="GO:0016787">
    <property type="term" value="F:hydrolase activity"/>
    <property type="evidence" value="ECO:0007669"/>
    <property type="project" value="UniProtKB-KW"/>
</dbReference>
<dbReference type="PANTHER" id="PTHR46233">
    <property type="entry name" value="HYDROXYACYLGLUTATHIONE HYDROLASE GLOC"/>
    <property type="match status" value="1"/>
</dbReference>
<keyword evidence="7" id="KW-1185">Reference proteome</keyword>
<evidence type="ECO:0000313" key="7">
    <source>
        <dbReference type="Proteomes" id="UP000509429"/>
    </source>
</evidence>
<dbReference type="InterPro" id="IPR051453">
    <property type="entry name" value="MBL_Glyoxalase_II"/>
</dbReference>
<feature type="domain" description="Metallo-beta-lactamase" evidence="5">
    <location>
        <begin position="23"/>
        <end position="184"/>
    </location>
</feature>
<keyword evidence="4" id="KW-0862">Zinc</keyword>
<evidence type="ECO:0000259" key="5">
    <source>
        <dbReference type="SMART" id="SM00849"/>
    </source>
</evidence>
<dbReference type="SUPFAM" id="SSF56281">
    <property type="entry name" value="Metallo-hydrolase/oxidoreductase"/>
    <property type="match status" value="1"/>
</dbReference>
<evidence type="ECO:0000256" key="2">
    <source>
        <dbReference type="ARBA" id="ARBA00022723"/>
    </source>
</evidence>
<dbReference type="GO" id="GO:0046872">
    <property type="term" value="F:metal ion binding"/>
    <property type="evidence" value="ECO:0007669"/>
    <property type="project" value="UniProtKB-KW"/>
</dbReference>
<keyword evidence="3 6" id="KW-0378">Hydrolase</keyword>
<keyword evidence="2" id="KW-0479">Metal-binding</keyword>
<gene>
    <name evidence="6" type="ORF">HUE58_01130</name>
</gene>
<comment type="cofactor">
    <cofactor evidence="1">
        <name>Zn(2+)</name>
        <dbReference type="ChEBI" id="CHEBI:29105"/>
    </cofactor>
</comment>
<dbReference type="RefSeq" id="WP_174605259.1">
    <property type="nucleotide sequence ID" value="NZ_CP054490.1"/>
</dbReference>
<dbReference type="EMBL" id="CP054490">
    <property type="protein sequence ID" value="QKQ23819.1"/>
    <property type="molecule type" value="Genomic_DNA"/>
</dbReference>
<evidence type="ECO:0000256" key="3">
    <source>
        <dbReference type="ARBA" id="ARBA00022801"/>
    </source>
</evidence>
<dbReference type="PANTHER" id="PTHR46233:SF3">
    <property type="entry name" value="HYDROXYACYLGLUTATHIONE HYDROLASE GLOC"/>
    <property type="match status" value="1"/>
</dbReference>
<dbReference type="Gene3D" id="3.60.15.10">
    <property type="entry name" value="Ribonuclease Z/Hydroxyacylglutathione hydrolase-like"/>
    <property type="match status" value="1"/>
</dbReference>
<organism evidence="6 7">
    <name type="scientific">Candidatus Ruthia endofausta</name>
    <dbReference type="NCBI Taxonomy" id="2738852"/>
    <lineage>
        <taxon>Bacteria</taxon>
        <taxon>Pseudomonadati</taxon>
        <taxon>Pseudomonadota</taxon>
        <taxon>Gammaproteobacteria</taxon>
        <taxon>Candidatus Pseudothioglobaceae</taxon>
        <taxon>Candidatus Ruthturnera</taxon>
    </lineage>
</organism>
<dbReference type="KEGG" id="reo:HUE58_01130"/>
<evidence type="ECO:0000256" key="4">
    <source>
        <dbReference type="ARBA" id="ARBA00022833"/>
    </source>
</evidence>
<protein>
    <submittedName>
        <fullName evidence="6">MBL fold metallo-hydrolase</fullName>
    </submittedName>
</protein>